<feature type="compositionally biased region" description="Basic and acidic residues" evidence="1">
    <location>
        <begin position="83"/>
        <end position="97"/>
    </location>
</feature>
<evidence type="ECO:0000313" key="3">
    <source>
        <dbReference type="EMBL" id="BDG70087.1"/>
    </source>
</evidence>
<organism evidence="3 4">
    <name type="scientific">Roseomonas fluvialis</name>
    <dbReference type="NCBI Taxonomy" id="1750527"/>
    <lineage>
        <taxon>Bacteria</taxon>
        <taxon>Pseudomonadati</taxon>
        <taxon>Pseudomonadota</taxon>
        <taxon>Alphaproteobacteria</taxon>
        <taxon>Acetobacterales</taxon>
        <taxon>Roseomonadaceae</taxon>
        <taxon>Roseomonas</taxon>
    </lineage>
</organism>
<evidence type="ECO:0000256" key="1">
    <source>
        <dbReference type="SAM" id="MobiDB-lite"/>
    </source>
</evidence>
<dbReference type="EMBL" id="AP025637">
    <property type="protein sequence ID" value="BDG70087.1"/>
    <property type="molecule type" value="Genomic_DNA"/>
</dbReference>
<protein>
    <recommendedName>
        <fullName evidence="5">Secreted protein</fullName>
    </recommendedName>
</protein>
<feature type="compositionally biased region" description="Low complexity" evidence="1">
    <location>
        <begin position="25"/>
        <end position="37"/>
    </location>
</feature>
<accession>A0ABM7XX90</accession>
<feature type="signal peptide" evidence="2">
    <location>
        <begin position="1"/>
        <end position="24"/>
    </location>
</feature>
<dbReference type="RefSeq" id="WP_244457436.1">
    <property type="nucleotide sequence ID" value="NZ_AP025637.1"/>
</dbReference>
<proteinExistence type="predicted"/>
<keyword evidence="4" id="KW-1185">Reference proteome</keyword>
<name>A0ABM7XX90_9PROT</name>
<evidence type="ECO:0000313" key="4">
    <source>
        <dbReference type="Proteomes" id="UP000831327"/>
    </source>
</evidence>
<evidence type="ECO:0000256" key="2">
    <source>
        <dbReference type="SAM" id="SignalP"/>
    </source>
</evidence>
<feature type="region of interest" description="Disordered" evidence="1">
    <location>
        <begin position="62"/>
        <end position="97"/>
    </location>
</feature>
<evidence type="ECO:0008006" key="5">
    <source>
        <dbReference type="Google" id="ProtNLM"/>
    </source>
</evidence>
<reference evidence="3 4" key="1">
    <citation type="journal article" date="2016" name="Microbes Environ.">
        <title>Phylogenetically diverse aerobic anoxygenic phototrophic bacteria isolated from epilithic biofilms in Tama river, Japan.</title>
        <authorList>
            <person name="Hirose S."/>
            <person name="Matsuura K."/>
            <person name="Haruta S."/>
        </authorList>
    </citation>
    <scope>NUCLEOTIDE SEQUENCE [LARGE SCALE GENOMIC DNA]</scope>
    <source>
        <strain evidence="3 4">S08</strain>
    </source>
</reference>
<keyword evidence="2" id="KW-0732">Signal</keyword>
<gene>
    <name evidence="3" type="ORF">Rmf_00160</name>
</gene>
<feature type="chain" id="PRO_5045037918" description="Secreted protein" evidence="2">
    <location>
        <begin position="25"/>
        <end position="97"/>
    </location>
</feature>
<dbReference type="Proteomes" id="UP000831327">
    <property type="component" value="Chromosome"/>
</dbReference>
<sequence>MPSFRRLTILVGLAASLVPAPAMADSQSSDSSSNCSNGRCTRVDRMVIEDRHGRRGWVREQTWRERDGRGPRGWGQGGPQRLPDWRLRRSRDDDDDD</sequence>
<feature type="region of interest" description="Disordered" evidence="1">
    <location>
        <begin position="21"/>
        <end position="45"/>
    </location>
</feature>